<evidence type="ECO:0000313" key="1">
    <source>
        <dbReference type="EMBL" id="RQG94504.1"/>
    </source>
</evidence>
<gene>
    <name evidence="1" type="ORF">EA472_22310</name>
</gene>
<evidence type="ECO:0000313" key="2">
    <source>
        <dbReference type="Proteomes" id="UP000281431"/>
    </source>
</evidence>
<organism evidence="1 2">
    <name type="scientific">Natrarchaeobius chitinivorans</name>
    <dbReference type="NCBI Taxonomy" id="1679083"/>
    <lineage>
        <taxon>Archaea</taxon>
        <taxon>Methanobacteriati</taxon>
        <taxon>Methanobacteriota</taxon>
        <taxon>Stenosarchaea group</taxon>
        <taxon>Halobacteria</taxon>
        <taxon>Halobacteriales</taxon>
        <taxon>Natrialbaceae</taxon>
        <taxon>Natrarchaeobius</taxon>
    </lineage>
</organism>
<dbReference type="Proteomes" id="UP000281431">
    <property type="component" value="Unassembled WGS sequence"/>
</dbReference>
<dbReference type="AlphaFoldDB" id="A0A3N6M296"/>
<name>A0A3N6M296_NATCH</name>
<comment type="caution">
    <text evidence="1">The sequence shown here is derived from an EMBL/GenBank/DDBJ whole genome shotgun (WGS) entry which is preliminary data.</text>
</comment>
<proteinExistence type="predicted"/>
<sequence>MVLKETIGVPRERAFHDPAIVIILAVTGVREVEIFRDPNDSVRDGHRWIGVDLEHKRIQTDLQATER</sequence>
<accession>A0A3N6M296</accession>
<protein>
    <recommendedName>
        <fullName evidence="3">Site-specific integrase</fullName>
    </recommendedName>
</protein>
<keyword evidence="2" id="KW-1185">Reference proteome</keyword>
<reference evidence="1 2" key="1">
    <citation type="submission" date="2018-10" db="EMBL/GenBank/DDBJ databases">
        <title>Natrarchaeobius chitinivorans gen. nov., sp. nov., and Natrarchaeobius haloalkaliphilus sp. nov., alkaliphilic, chitin-utilizing haloarchaea from hypersaline alkaline lakes.</title>
        <authorList>
            <person name="Sorokin D.Y."/>
            <person name="Elcheninov A.G."/>
            <person name="Kostrikina N.A."/>
            <person name="Bale N.J."/>
            <person name="Sinninghe Damste J.S."/>
            <person name="Khijniak T.V."/>
            <person name="Kublanov I.V."/>
            <person name="Toshchakov S.V."/>
        </authorList>
    </citation>
    <scope>NUCLEOTIDE SEQUENCE [LARGE SCALE GENOMIC DNA]</scope>
    <source>
        <strain evidence="1 2">AArcht7</strain>
    </source>
</reference>
<dbReference type="EMBL" id="REFZ01000051">
    <property type="protein sequence ID" value="RQG94504.1"/>
    <property type="molecule type" value="Genomic_DNA"/>
</dbReference>
<evidence type="ECO:0008006" key="3">
    <source>
        <dbReference type="Google" id="ProtNLM"/>
    </source>
</evidence>